<dbReference type="PANTHER" id="PTHR45620:SF17">
    <property type="entry name" value="PDF RECEPTOR"/>
    <property type="match status" value="1"/>
</dbReference>
<keyword evidence="13" id="KW-1185">Reference proteome</keyword>
<feature type="transmembrane region" description="Helical" evidence="10">
    <location>
        <begin position="17"/>
        <end position="35"/>
    </location>
</feature>
<feature type="transmembrane region" description="Helical" evidence="10">
    <location>
        <begin position="47"/>
        <end position="67"/>
    </location>
</feature>
<feature type="transmembrane region" description="Helical" evidence="10">
    <location>
        <begin position="455"/>
        <end position="480"/>
    </location>
</feature>
<dbReference type="PROSITE" id="PS50227">
    <property type="entry name" value="G_PROTEIN_RECEP_F2_3"/>
    <property type="match status" value="1"/>
</dbReference>
<feature type="domain" description="G-protein coupled receptors family 2 profile 1" evidence="11">
    <location>
        <begin position="115"/>
        <end position="181"/>
    </location>
</feature>
<dbReference type="CDD" id="cd15041">
    <property type="entry name" value="7tmB1_hormone_R"/>
    <property type="match status" value="1"/>
</dbReference>
<dbReference type="PROSITE" id="PS50261">
    <property type="entry name" value="G_PROTEIN_RECEP_F2_4"/>
    <property type="match status" value="1"/>
</dbReference>
<evidence type="ECO:0000256" key="5">
    <source>
        <dbReference type="ARBA" id="ARBA00022989"/>
    </source>
</evidence>
<dbReference type="InterPro" id="IPR050332">
    <property type="entry name" value="GPCR_2"/>
</dbReference>
<evidence type="ECO:0000256" key="9">
    <source>
        <dbReference type="ARBA" id="ARBA00023224"/>
    </source>
</evidence>
<evidence type="ECO:0000256" key="10">
    <source>
        <dbReference type="SAM" id="Phobius"/>
    </source>
</evidence>
<feature type="transmembrane region" description="Helical" evidence="10">
    <location>
        <begin position="342"/>
        <end position="365"/>
    </location>
</feature>
<dbReference type="InterPro" id="IPR036445">
    <property type="entry name" value="GPCR_2_extracell_dom_sf"/>
</dbReference>
<evidence type="ECO:0000256" key="6">
    <source>
        <dbReference type="ARBA" id="ARBA00023040"/>
    </source>
</evidence>
<keyword evidence="9" id="KW-0807">Transducer</keyword>
<organism evidence="13 14">
    <name type="scientific">Saccoglossus kowalevskii</name>
    <name type="common">Acorn worm</name>
    <dbReference type="NCBI Taxonomy" id="10224"/>
    <lineage>
        <taxon>Eukaryota</taxon>
        <taxon>Metazoa</taxon>
        <taxon>Hemichordata</taxon>
        <taxon>Enteropneusta</taxon>
        <taxon>Harrimaniidae</taxon>
        <taxon>Saccoglossus</taxon>
    </lineage>
</organism>
<dbReference type="PANTHER" id="PTHR45620">
    <property type="entry name" value="PDF RECEPTOR-LIKE PROTEIN-RELATED"/>
    <property type="match status" value="1"/>
</dbReference>
<keyword evidence="6" id="KW-0297">G-protein coupled receptor</keyword>
<evidence type="ECO:0000256" key="2">
    <source>
        <dbReference type="ARBA" id="ARBA00005314"/>
    </source>
</evidence>
<keyword evidence="4 10" id="KW-0812">Transmembrane</keyword>
<gene>
    <name evidence="14" type="primary">LOC102805001</name>
</gene>
<sequence length="541" mass="60603">MTANTNVLTVMTASTNVLIVMAACTNVLTVITANTNVLTVMTASTNVLTVISASTNVLTVMTASTNVLTVMSANTNVLTVKSARTNILTVMSVSANVLTVMTASTVLYYQYCLGYCQPLDDMCLSLCWPTTLENTTAVIDCPPSAFWGNTGKIPLFCQAGGVWDNASLSTGNVFSLCMDDVTRRLLGVVYDHTATFDQIELYGNAMSGSRILQAVGYSISLTSLVAALFIFYSFRSLLCPRTQIHKQLFISYIVWIGIEFILSFDYAFQQEEKQKELTLGCNSSEAVEQHHNTIRNTPILCETFEFVREYTRVCVFTWNFVEGIYLHRLLTAAVFHKPNFKVYYFVGWVAPLLPVIGWAVAMSYTNNQNCWFGYYYSPYYWLIEGPRNAILFINLIFLINIVRVLITKMRESHTTDTMQVKKAVKAALVLVPLLGVTNLLFLPDRPKATAEAWVVYLYFYATSILVTFQGFVCAMIFCFCNGEVQQAIKRRWTRWQDARNPMSSGRRGTTNNTCTTEIRMNSVCNNQFGVNRNSDSDVTAV</sequence>
<evidence type="ECO:0000256" key="4">
    <source>
        <dbReference type="ARBA" id="ARBA00022692"/>
    </source>
</evidence>
<feature type="transmembrane region" description="Helical" evidence="10">
    <location>
        <begin position="426"/>
        <end position="443"/>
    </location>
</feature>
<proteinExistence type="inferred from homology"/>
<dbReference type="GeneID" id="102805001"/>
<dbReference type="InterPro" id="IPR001879">
    <property type="entry name" value="GPCR_2_extracellular_dom"/>
</dbReference>
<comment type="subcellular location">
    <subcellularLocation>
        <location evidence="1">Cell membrane</location>
        <topology evidence="1">Multi-pass membrane protein</topology>
    </subcellularLocation>
</comment>
<feature type="transmembrane region" description="Helical" evidence="10">
    <location>
        <begin position="249"/>
        <end position="268"/>
    </location>
</feature>
<comment type="similarity">
    <text evidence="2">Belongs to the G-protein coupled receptor 2 family.</text>
</comment>
<evidence type="ECO:0000313" key="13">
    <source>
        <dbReference type="Proteomes" id="UP000694865"/>
    </source>
</evidence>
<keyword evidence="8" id="KW-0675">Receptor</keyword>
<feature type="transmembrane region" description="Helical" evidence="10">
    <location>
        <begin position="385"/>
        <end position="406"/>
    </location>
</feature>
<dbReference type="Gene3D" id="1.20.1070.10">
    <property type="entry name" value="Rhodopsin 7-helix transmembrane proteins"/>
    <property type="match status" value="1"/>
</dbReference>
<evidence type="ECO:0000256" key="1">
    <source>
        <dbReference type="ARBA" id="ARBA00004651"/>
    </source>
</evidence>
<dbReference type="Proteomes" id="UP000694865">
    <property type="component" value="Unplaced"/>
</dbReference>
<feature type="domain" description="G-protein coupled receptors family 2 profile 2" evidence="12">
    <location>
        <begin position="209"/>
        <end position="481"/>
    </location>
</feature>
<keyword evidence="7 10" id="KW-0472">Membrane</keyword>
<dbReference type="RefSeq" id="XP_006825104.1">
    <property type="nucleotide sequence ID" value="XM_006825041.1"/>
</dbReference>
<dbReference type="SUPFAM" id="SSF111418">
    <property type="entry name" value="Hormone receptor domain"/>
    <property type="match status" value="1"/>
</dbReference>
<reference evidence="14" key="1">
    <citation type="submission" date="2025-08" db="UniProtKB">
        <authorList>
            <consortium name="RefSeq"/>
        </authorList>
    </citation>
    <scope>IDENTIFICATION</scope>
    <source>
        <tissue evidence="14">Testes</tissue>
    </source>
</reference>
<evidence type="ECO:0000313" key="14">
    <source>
        <dbReference type="RefSeq" id="XP_006825104.1"/>
    </source>
</evidence>
<protein>
    <submittedName>
        <fullName evidence="14">PDF receptor-like</fullName>
    </submittedName>
</protein>
<evidence type="ECO:0000256" key="7">
    <source>
        <dbReference type="ARBA" id="ARBA00023136"/>
    </source>
</evidence>
<keyword evidence="3" id="KW-1003">Cell membrane</keyword>
<dbReference type="InterPro" id="IPR017981">
    <property type="entry name" value="GPCR_2-like_7TM"/>
</dbReference>
<keyword evidence="5 10" id="KW-1133">Transmembrane helix</keyword>
<evidence type="ECO:0000259" key="12">
    <source>
        <dbReference type="PROSITE" id="PS50261"/>
    </source>
</evidence>
<evidence type="ECO:0000256" key="3">
    <source>
        <dbReference type="ARBA" id="ARBA00022475"/>
    </source>
</evidence>
<dbReference type="InterPro" id="IPR000832">
    <property type="entry name" value="GPCR_2_secretin-like"/>
</dbReference>
<dbReference type="Pfam" id="PF00002">
    <property type="entry name" value="7tm_2"/>
    <property type="match status" value="1"/>
</dbReference>
<dbReference type="PRINTS" id="PR00249">
    <property type="entry name" value="GPCRSECRETIN"/>
</dbReference>
<name>A0ABM0MYL3_SACKO</name>
<feature type="transmembrane region" description="Helical" evidence="10">
    <location>
        <begin position="87"/>
        <end position="109"/>
    </location>
</feature>
<evidence type="ECO:0000256" key="8">
    <source>
        <dbReference type="ARBA" id="ARBA00023170"/>
    </source>
</evidence>
<dbReference type="SUPFAM" id="SSF81321">
    <property type="entry name" value="Family A G protein-coupled receptor-like"/>
    <property type="match status" value="1"/>
</dbReference>
<accession>A0ABM0MYL3</accession>
<feature type="transmembrane region" description="Helical" evidence="10">
    <location>
        <begin position="214"/>
        <end position="234"/>
    </location>
</feature>
<evidence type="ECO:0000259" key="11">
    <source>
        <dbReference type="PROSITE" id="PS50227"/>
    </source>
</evidence>